<evidence type="ECO:0000313" key="4">
    <source>
        <dbReference type="Proteomes" id="UP000626982"/>
    </source>
</evidence>
<dbReference type="Pfam" id="PF01321">
    <property type="entry name" value="Creatinase_N"/>
    <property type="match status" value="1"/>
</dbReference>
<feature type="domain" description="Peptidase M24" evidence="1">
    <location>
        <begin position="174"/>
        <end position="379"/>
    </location>
</feature>
<dbReference type="Proteomes" id="UP000626982">
    <property type="component" value="Unassembled WGS sequence"/>
</dbReference>
<dbReference type="RefSeq" id="WP_229679424.1">
    <property type="nucleotide sequence ID" value="NZ_BAABBD010000001.1"/>
</dbReference>
<dbReference type="Gene3D" id="3.90.230.10">
    <property type="entry name" value="Creatinase/methionine aminopeptidase superfamily"/>
    <property type="match status" value="1"/>
</dbReference>
<dbReference type="InterPro" id="IPR029149">
    <property type="entry name" value="Creatin/AminoP/Spt16_N"/>
</dbReference>
<dbReference type="PANTHER" id="PTHR46112:SF2">
    <property type="entry name" value="XAA-PRO AMINOPEPTIDASE P-RELATED"/>
    <property type="match status" value="1"/>
</dbReference>
<keyword evidence="3" id="KW-0031">Aminopeptidase</keyword>
<dbReference type="GO" id="GO:0004177">
    <property type="term" value="F:aminopeptidase activity"/>
    <property type="evidence" value="ECO:0007669"/>
    <property type="project" value="UniProtKB-KW"/>
</dbReference>
<dbReference type="InterPro" id="IPR036005">
    <property type="entry name" value="Creatinase/aminopeptidase-like"/>
</dbReference>
<accession>A0ABQ2KEC5</accession>
<comment type="caution">
    <text evidence="3">The sequence shown here is derived from an EMBL/GenBank/DDBJ whole genome shotgun (WGS) entry which is preliminary data.</text>
</comment>
<dbReference type="SUPFAM" id="SSF55920">
    <property type="entry name" value="Creatinase/aminopeptidase"/>
    <property type="match status" value="1"/>
</dbReference>
<dbReference type="PANTHER" id="PTHR46112">
    <property type="entry name" value="AMINOPEPTIDASE"/>
    <property type="match status" value="1"/>
</dbReference>
<dbReference type="InterPro" id="IPR000994">
    <property type="entry name" value="Pept_M24"/>
</dbReference>
<evidence type="ECO:0000259" key="2">
    <source>
        <dbReference type="Pfam" id="PF01321"/>
    </source>
</evidence>
<protein>
    <submittedName>
        <fullName evidence="3">Xaa-Pro aminopeptidase</fullName>
    </submittedName>
</protein>
<dbReference type="CDD" id="cd01066">
    <property type="entry name" value="APP_MetAP"/>
    <property type="match status" value="1"/>
</dbReference>
<gene>
    <name evidence="3" type="ORF">GCM10010968_01000</name>
</gene>
<dbReference type="Gene3D" id="3.40.350.10">
    <property type="entry name" value="Creatinase/prolidase N-terminal domain"/>
    <property type="match status" value="1"/>
</dbReference>
<keyword evidence="3" id="KW-0378">Hydrolase</keyword>
<keyword evidence="3" id="KW-0645">Protease</keyword>
<dbReference type="Pfam" id="PF00557">
    <property type="entry name" value="Peptidase_M24"/>
    <property type="match status" value="1"/>
</dbReference>
<organism evidence="3 4">
    <name type="scientific">Agrococcus terreus</name>
    <dbReference type="NCBI Taxonomy" id="574649"/>
    <lineage>
        <taxon>Bacteria</taxon>
        <taxon>Bacillati</taxon>
        <taxon>Actinomycetota</taxon>
        <taxon>Actinomycetes</taxon>
        <taxon>Micrococcales</taxon>
        <taxon>Microbacteriaceae</taxon>
        <taxon>Agrococcus</taxon>
    </lineage>
</organism>
<dbReference type="InterPro" id="IPR000587">
    <property type="entry name" value="Creatinase_N"/>
</dbReference>
<sequence>MTDERMREDEGRIGDAELAQRLERTRDRMRHAGLDGLVVVDPANLHYLTGYDAWSFYMPQLLFVPLEGEPLLIMRQMDAGGAHRTARTPRERILGYPEALVHRRDVHPFDWAAEQLHAHGFGGRGRIGYEAEAHFLSVRSFHALERGLPEWTLVDCRDLVNWVRLVKSPAELVLLRRAGLVASAAMRAGIDAVAAGARQNDVAAAIQHAQATGVEGADGDYPAIVPMLPTGESADTPHMTWSARRLGAGEAVSIELAGAHRRYHAPLARTISLGVPDDRLRELADITAEGLQLVLDGLRPGRAVAEVHALWRDHIAAHGIEKPSRLGYSIGIGYPPDWGERTVSIRGDDETVLEPGMAFHVIAGMWMSGYGCELSESVALHDGGVEVLTDAPRELIVREGA</sequence>
<reference evidence="4" key="1">
    <citation type="journal article" date="2019" name="Int. J. Syst. Evol. Microbiol.">
        <title>The Global Catalogue of Microorganisms (GCM) 10K type strain sequencing project: providing services to taxonomists for standard genome sequencing and annotation.</title>
        <authorList>
            <consortium name="The Broad Institute Genomics Platform"/>
            <consortium name="The Broad Institute Genome Sequencing Center for Infectious Disease"/>
            <person name="Wu L."/>
            <person name="Ma J."/>
        </authorList>
    </citation>
    <scope>NUCLEOTIDE SEQUENCE [LARGE SCALE GENOMIC DNA]</scope>
    <source>
        <strain evidence="4">CGMCC 1.6960</strain>
    </source>
</reference>
<keyword evidence="4" id="KW-1185">Reference proteome</keyword>
<evidence type="ECO:0000259" key="1">
    <source>
        <dbReference type="Pfam" id="PF00557"/>
    </source>
</evidence>
<dbReference type="InterPro" id="IPR050659">
    <property type="entry name" value="Peptidase_M24B"/>
</dbReference>
<proteinExistence type="predicted"/>
<name>A0ABQ2KEC5_9MICO</name>
<feature type="domain" description="Creatinase N-terminal" evidence="2">
    <location>
        <begin position="21"/>
        <end position="166"/>
    </location>
</feature>
<evidence type="ECO:0000313" key="3">
    <source>
        <dbReference type="EMBL" id="GGN76980.1"/>
    </source>
</evidence>
<dbReference type="SUPFAM" id="SSF53092">
    <property type="entry name" value="Creatinase/prolidase N-terminal domain"/>
    <property type="match status" value="1"/>
</dbReference>
<dbReference type="EMBL" id="BMLM01000001">
    <property type="protein sequence ID" value="GGN76980.1"/>
    <property type="molecule type" value="Genomic_DNA"/>
</dbReference>